<keyword evidence="1" id="KW-0732">Signal</keyword>
<name>A0ABS4AZJ6_9PROT</name>
<feature type="chain" id="PRO_5045443239" evidence="1">
    <location>
        <begin position="23"/>
        <end position="158"/>
    </location>
</feature>
<evidence type="ECO:0000256" key="1">
    <source>
        <dbReference type="SAM" id="SignalP"/>
    </source>
</evidence>
<feature type="domain" description="SCP" evidence="2">
    <location>
        <begin position="34"/>
        <end position="139"/>
    </location>
</feature>
<evidence type="ECO:0000313" key="4">
    <source>
        <dbReference type="Proteomes" id="UP000680815"/>
    </source>
</evidence>
<protein>
    <submittedName>
        <fullName evidence="3">CAP domain-containing protein</fullName>
    </submittedName>
</protein>
<organism evidence="3 4">
    <name type="scientific">Roseomonas nitratireducens</name>
    <dbReference type="NCBI Taxonomy" id="2820810"/>
    <lineage>
        <taxon>Bacteria</taxon>
        <taxon>Pseudomonadati</taxon>
        <taxon>Pseudomonadota</taxon>
        <taxon>Alphaproteobacteria</taxon>
        <taxon>Acetobacterales</taxon>
        <taxon>Roseomonadaceae</taxon>
        <taxon>Roseomonas</taxon>
    </lineage>
</organism>
<dbReference type="Proteomes" id="UP000680815">
    <property type="component" value="Unassembled WGS sequence"/>
</dbReference>
<feature type="signal peptide" evidence="1">
    <location>
        <begin position="1"/>
        <end position="22"/>
    </location>
</feature>
<proteinExistence type="predicted"/>
<dbReference type="EMBL" id="JAGIYZ010000038">
    <property type="protein sequence ID" value="MBP0466805.1"/>
    <property type="molecule type" value="Genomic_DNA"/>
</dbReference>
<reference evidence="3 4" key="1">
    <citation type="submission" date="2021-03" db="EMBL/GenBank/DDBJ databases">
        <authorList>
            <person name="So Y."/>
        </authorList>
    </citation>
    <scope>NUCLEOTIDE SEQUENCE [LARGE SCALE GENOMIC DNA]</scope>
    <source>
        <strain evidence="3 4">PWR1</strain>
    </source>
</reference>
<evidence type="ECO:0000259" key="2">
    <source>
        <dbReference type="Pfam" id="PF00188"/>
    </source>
</evidence>
<dbReference type="InterPro" id="IPR035940">
    <property type="entry name" value="CAP_sf"/>
</dbReference>
<dbReference type="CDD" id="cd05379">
    <property type="entry name" value="CAP_bacterial"/>
    <property type="match status" value="1"/>
</dbReference>
<keyword evidence="4" id="KW-1185">Reference proteome</keyword>
<dbReference type="InterPro" id="IPR014044">
    <property type="entry name" value="CAP_dom"/>
</dbReference>
<gene>
    <name evidence="3" type="ORF">J5Y09_22950</name>
</gene>
<sequence>MLHRRLLPALLPALVIGREALAADPGTQQAIRAEVNAARAAFGRGPLGIDDRLSRAATAHSRDMLATSRMDHRGSDGSDPGARIARAGYRWRSFRENVAAGQGSPREVVVTWMNSAGHRANILADDVTQIGVGFAGGPGMMMGNIPRLFWTLVLAAPR</sequence>
<accession>A0ABS4AZJ6</accession>
<comment type="caution">
    <text evidence="3">The sequence shown here is derived from an EMBL/GenBank/DDBJ whole genome shotgun (WGS) entry which is preliminary data.</text>
</comment>
<dbReference type="Pfam" id="PF00188">
    <property type="entry name" value="CAP"/>
    <property type="match status" value="1"/>
</dbReference>
<dbReference type="PANTHER" id="PTHR31157:SF1">
    <property type="entry name" value="SCP DOMAIN-CONTAINING PROTEIN"/>
    <property type="match status" value="1"/>
</dbReference>
<dbReference type="PANTHER" id="PTHR31157">
    <property type="entry name" value="SCP DOMAIN-CONTAINING PROTEIN"/>
    <property type="match status" value="1"/>
</dbReference>
<evidence type="ECO:0000313" key="3">
    <source>
        <dbReference type="EMBL" id="MBP0466805.1"/>
    </source>
</evidence>
<dbReference type="Gene3D" id="3.40.33.10">
    <property type="entry name" value="CAP"/>
    <property type="match status" value="1"/>
</dbReference>
<dbReference type="RefSeq" id="WP_209354192.1">
    <property type="nucleotide sequence ID" value="NZ_JAGIYZ010000038.1"/>
</dbReference>
<dbReference type="SUPFAM" id="SSF55797">
    <property type="entry name" value="PR-1-like"/>
    <property type="match status" value="1"/>
</dbReference>